<dbReference type="FunFam" id="2.70.150.10:FF:000016">
    <property type="entry name" value="Calcium-transporting P-type ATPase putative"/>
    <property type="match status" value="1"/>
</dbReference>
<dbReference type="Pfam" id="PF08282">
    <property type="entry name" value="Hydrolase_3"/>
    <property type="match status" value="1"/>
</dbReference>
<evidence type="ECO:0000256" key="8">
    <source>
        <dbReference type="ARBA" id="ARBA00022967"/>
    </source>
</evidence>
<dbReference type="SUPFAM" id="SSF81653">
    <property type="entry name" value="Calcium ATPase, transduction domain A"/>
    <property type="match status" value="1"/>
</dbReference>
<dbReference type="PRINTS" id="PR00119">
    <property type="entry name" value="CATATPASE"/>
</dbReference>
<feature type="region of interest" description="Disordered" evidence="13">
    <location>
        <begin position="1"/>
        <end position="72"/>
    </location>
</feature>
<comment type="caution">
    <text evidence="16">The sequence shown here is derived from an EMBL/GenBank/DDBJ whole genome shotgun (WGS) entry which is preliminary data.</text>
</comment>
<dbReference type="GO" id="GO:0046872">
    <property type="term" value="F:metal ion binding"/>
    <property type="evidence" value="ECO:0007669"/>
    <property type="project" value="UniProtKB-KW"/>
</dbReference>
<dbReference type="GO" id="GO:0015662">
    <property type="term" value="F:P-type ion transporter activity"/>
    <property type="evidence" value="ECO:0007669"/>
    <property type="project" value="UniProtKB-ARBA"/>
</dbReference>
<keyword evidence="4 14" id="KW-0812">Transmembrane</keyword>
<evidence type="ECO:0000256" key="1">
    <source>
        <dbReference type="ARBA" id="ARBA00004651"/>
    </source>
</evidence>
<sequence>MSPRPPRSASPSSTSLAAPADPPRPADASAPWHRLTAVETLTALGSSTDGLDPDEAERRRAEHGPNQLEERGGTSPWRLVWEQLSAVMVLILIGAALLSLVLGKYLEAGAIGAIVILFAVLGFVQEYRAEQAIAALRRMTVPVVRVVRGGSPRDLASVDLVPGDVVVLEAGSVVPADLRLIEFANLRVQEAALTGESDPVDKRTDPGDRDDVPLGDRRSMAYSGTQVTYGRGVGVVVATGMATELGTIASLLQEVAPERTPLQDRLDRIGKQLALAGLIVAALVVAMGAAAGESVTNLVLTAISVAVAVIPEGLPAVVTFTLAVGAQRMLRREALIRKLPAVETLGSVTVICTDKTGTLTQNVMTVTVVDVGGQRVAMGEGGPDRSTLPQGADSALLLTLLAGSLCNDTSIDRDAFGNPVLLGDPTETAFVAAALALGVDVEEIRRRVPRVAEFPFDSERKRMSTVHDPLLSTVLELTGLPQDAPLVFAKGSVDGLLERSTGAFDGGRLVDLDEAVRTRITTADDRLASDGMRVLGVAYRRLPEEVDLADVEAVEGDLVFVGLVGMIDPPRDEVRDAVATCRAAGIRPVMITGDHPLTARAIARDLGISDGERALTGPELDRLTADQFAAAVGVVPVFARVSPEHKLRIVEQLQSQGQVVAMTGDGVNDAPALKRADIGVAMGITGTDVSKEAAEMVLRDDNFATIVAAVEEGRVIYDNLRRFVAFAVAGNLGKIIVMLGWPVPFLLAGGEFETAIALLPLQLLWLNLMTDGLLGFAMGVEPAAPGVMQRPPHRPGAGLWSGGAGWRTAWIGSVIGVVSLGVGFAYHAADRVEWQTMVFTTLAFMQIFQAIGARSERESLRAIGLTSNRVMVGVVGAVAALQLAAIYTPLRTFLDLEPLSTFDLAVPVSLGAALLVVIETTKRFARRGQAPG</sequence>
<dbReference type="Pfam" id="PF00689">
    <property type="entry name" value="Cation_ATPase_C"/>
    <property type="match status" value="1"/>
</dbReference>
<dbReference type="SFLD" id="SFLDS00003">
    <property type="entry name" value="Haloacid_Dehalogenase"/>
    <property type="match status" value="1"/>
</dbReference>
<feature type="transmembrane region" description="Helical" evidence="14">
    <location>
        <begin position="298"/>
        <end position="324"/>
    </location>
</feature>
<dbReference type="InterPro" id="IPR023299">
    <property type="entry name" value="ATPase_P-typ_cyto_dom_N"/>
</dbReference>
<dbReference type="Pfam" id="PF13246">
    <property type="entry name" value="Cation_ATPase"/>
    <property type="match status" value="1"/>
</dbReference>
<dbReference type="SMART" id="SM00831">
    <property type="entry name" value="Cation_ATPase_N"/>
    <property type="match status" value="1"/>
</dbReference>
<accession>A0A4R7I6D9</accession>
<feature type="transmembrane region" description="Helical" evidence="14">
    <location>
        <begin position="723"/>
        <end position="743"/>
    </location>
</feature>
<feature type="transmembrane region" description="Helical" evidence="14">
    <location>
        <begin position="809"/>
        <end position="828"/>
    </location>
</feature>
<organism evidence="16 17">
    <name type="scientific">Ilumatobacter fluminis</name>
    <dbReference type="NCBI Taxonomy" id="467091"/>
    <lineage>
        <taxon>Bacteria</taxon>
        <taxon>Bacillati</taxon>
        <taxon>Actinomycetota</taxon>
        <taxon>Acidimicrobiia</taxon>
        <taxon>Acidimicrobiales</taxon>
        <taxon>Ilumatobacteraceae</taxon>
        <taxon>Ilumatobacter</taxon>
    </lineage>
</organism>
<comment type="similarity">
    <text evidence="2">Belongs to the cation transport ATPase (P-type) (TC 3.A.3) family. Type IIA subfamily.</text>
</comment>
<dbReference type="InterPro" id="IPR044492">
    <property type="entry name" value="P_typ_ATPase_HD_dom"/>
</dbReference>
<feature type="transmembrane region" description="Helical" evidence="14">
    <location>
        <begin position="84"/>
        <end position="102"/>
    </location>
</feature>
<dbReference type="Gene3D" id="2.70.150.10">
    <property type="entry name" value="Calcium-transporting ATPase, cytoplasmic transduction domain A"/>
    <property type="match status" value="1"/>
</dbReference>
<name>A0A4R7I6D9_9ACTN</name>
<dbReference type="GO" id="GO:0016887">
    <property type="term" value="F:ATP hydrolysis activity"/>
    <property type="evidence" value="ECO:0007669"/>
    <property type="project" value="InterPro"/>
</dbReference>
<evidence type="ECO:0000256" key="10">
    <source>
        <dbReference type="ARBA" id="ARBA00023136"/>
    </source>
</evidence>
<dbReference type="GO" id="GO:0046873">
    <property type="term" value="F:metal ion transmembrane transporter activity"/>
    <property type="evidence" value="ECO:0007669"/>
    <property type="project" value="UniProtKB-ARBA"/>
</dbReference>
<keyword evidence="17" id="KW-1185">Reference proteome</keyword>
<dbReference type="PANTHER" id="PTHR43294:SF21">
    <property type="entry name" value="CATION TRANSPORTING ATPASE"/>
    <property type="match status" value="1"/>
</dbReference>
<evidence type="ECO:0000259" key="15">
    <source>
        <dbReference type="SMART" id="SM00831"/>
    </source>
</evidence>
<keyword evidence="6" id="KW-0547">Nucleotide-binding</keyword>
<keyword evidence="7" id="KW-0067">ATP-binding</keyword>
<dbReference type="GO" id="GO:0019829">
    <property type="term" value="F:ATPase-coupled monoatomic cation transmembrane transporter activity"/>
    <property type="evidence" value="ECO:0007669"/>
    <property type="project" value="UniProtKB-ARBA"/>
</dbReference>
<evidence type="ECO:0000256" key="6">
    <source>
        <dbReference type="ARBA" id="ARBA00022741"/>
    </source>
</evidence>
<comment type="catalytic activity">
    <reaction evidence="11">
        <text>ATP + H2O = ADP + phosphate + H(+)</text>
        <dbReference type="Rhea" id="RHEA:13065"/>
        <dbReference type="ChEBI" id="CHEBI:15377"/>
        <dbReference type="ChEBI" id="CHEBI:15378"/>
        <dbReference type="ChEBI" id="CHEBI:30616"/>
        <dbReference type="ChEBI" id="CHEBI:43474"/>
        <dbReference type="ChEBI" id="CHEBI:456216"/>
    </reaction>
</comment>
<dbReference type="InterPro" id="IPR036412">
    <property type="entry name" value="HAD-like_sf"/>
</dbReference>
<dbReference type="SUPFAM" id="SSF81660">
    <property type="entry name" value="Metal cation-transporting ATPase, ATP-binding domain N"/>
    <property type="match status" value="1"/>
</dbReference>
<dbReference type="InterPro" id="IPR059000">
    <property type="entry name" value="ATPase_P-type_domA"/>
</dbReference>
<dbReference type="PRINTS" id="PR00120">
    <property type="entry name" value="HATPASE"/>
</dbReference>
<feature type="transmembrane region" description="Helical" evidence="14">
    <location>
        <begin position="273"/>
        <end position="292"/>
    </location>
</feature>
<keyword evidence="9 14" id="KW-1133">Transmembrane helix</keyword>
<feature type="compositionally biased region" description="Basic and acidic residues" evidence="13">
    <location>
        <begin position="56"/>
        <end position="72"/>
    </location>
</feature>
<dbReference type="InterPro" id="IPR001757">
    <property type="entry name" value="P_typ_ATPase"/>
</dbReference>
<feature type="domain" description="Cation-transporting P-type ATPase N-terminal" evidence="15">
    <location>
        <begin position="31"/>
        <end position="104"/>
    </location>
</feature>
<evidence type="ECO:0000256" key="7">
    <source>
        <dbReference type="ARBA" id="ARBA00022840"/>
    </source>
</evidence>
<evidence type="ECO:0000256" key="12">
    <source>
        <dbReference type="ARBA" id="ARBA00069458"/>
    </source>
</evidence>
<dbReference type="GO" id="GO:0005886">
    <property type="term" value="C:plasma membrane"/>
    <property type="evidence" value="ECO:0007669"/>
    <property type="project" value="UniProtKB-SubCell"/>
</dbReference>
<evidence type="ECO:0000256" key="11">
    <source>
        <dbReference type="ARBA" id="ARBA00049360"/>
    </source>
</evidence>
<feature type="compositionally biased region" description="Basic and acidic residues" evidence="13">
    <location>
        <begin position="199"/>
        <end position="217"/>
    </location>
</feature>
<feature type="compositionally biased region" description="Low complexity" evidence="13">
    <location>
        <begin position="9"/>
        <end position="19"/>
    </location>
</feature>
<evidence type="ECO:0000256" key="4">
    <source>
        <dbReference type="ARBA" id="ARBA00022692"/>
    </source>
</evidence>
<evidence type="ECO:0000313" key="17">
    <source>
        <dbReference type="Proteomes" id="UP000294558"/>
    </source>
</evidence>
<gene>
    <name evidence="16" type="ORF">BDK89_4056</name>
</gene>
<feature type="region of interest" description="Disordered" evidence="13">
    <location>
        <begin position="195"/>
        <end position="217"/>
    </location>
</feature>
<dbReference type="OrthoDB" id="9814270at2"/>
<feature type="transmembrane region" description="Helical" evidence="14">
    <location>
        <begin position="108"/>
        <end position="129"/>
    </location>
</feature>
<keyword evidence="8" id="KW-1278">Translocase</keyword>
<dbReference type="Proteomes" id="UP000294558">
    <property type="component" value="Unassembled WGS sequence"/>
</dbReference>
<dbReference type="SFLD" id="SFLDG00002">
    <property type="entry name" value="C1.7:_P-type_atpase_like"/>
    <property type="match status" value="1"/>
</dbReference>
<evidence type="ECO:0000256" key="3">
    <source>
        <dbReference type="ARBA" id="ARBA00022475"/>
    </source>
</evidence>
<dbReference type="SUPFAM" id="SSF56784">
    <property type="entry name" value="HAD-like"/>
    <property type="match status" value="1"/>
</dbReference>
<proteinExistence type="inferred from homology"/>
<dbReference type="PROSITE" id="PS00154">
    <property type="entry name" value="ATPASE_E1_E2"/>
    <property type="match status" value="1"/>
</dbReference>
<dbReference type="Gene3D" id="3.40.50.1000">
    <property type="entry name" value="HAD superfamily/HAD-like"/>
    <property type="match status" value="1"/>
</dbReference>
<dbReference type="AlphaFoldDB" id="A0A4R7I6D9"/>
<dbReference type="Pfam" id="PF00122">
    <property type="entry name" value="E1-E2_ATPase"/>
    <property type="match status" value="1"/>
</dbReference>
<evidence type="ECO:0000313" key="16">
    <source>
        <dbReference type="EMBL" id="TDT18436.1"/>
    </source>
</evidence>
<dbReference type="FunFam" id="3.40.50.1000:FF:000028">
    <property type="entry name" value="Calcium-transporting P-type ATPase, putative"/>
    <property type="match status" value="1"/>
</dbReference>
<dbReference type="InterPro" id="IPR004014">
    <property type="entry name" value="ATPase_P-typ_cation-transptr_N"/>
</dbReference>
<dbReference type="SUPFAM" id="SSF81665">
    <property type="entry name" value="Calcium ATPase, transmembrane domain M"/>
    <property type="match status" value="1"/>
</dbReference>
<evidence type="ECO:0000256" key="9">
    <source>
        <dbReference type="ARBA" id="ARBA00022989"/>
    </source>
</evidence>
<dbReference type="InterPro" id="IPR050510">
    <property type="entry name" value="Cation_transp_ATPase_P-type"/>
</dbReference>
<dbReference type="InterPro" id="IPR023214">
    <property type="entry name" value="HAD_sf"/>
</dbReference>
<keyword evidence="10 14" id="KW-0472">Membrane</keyword>
<comment type="subcellular location">
    <subcellularLocation>
        <location evidence="1">Cell membrane</location>
        <topology evidence="1">Multi-pass membrane protein</topology>
    </subcellularLocation>
</comment>
<dbReference type="Pfam" id="PF00690">
    <property type="entry name" value="Cation_ATPase_N"/>
    <property type="match status" value="1"/>
</dbReference>
<evidence type="ECO:0000256" key="13">
    <source>
        <dbReference type="SAM" id="MobiDB-lite"/>
    </source>
</evidence>
<dbReference type="EMBL" id="SOAU01000001">
    <property type="protein sequence ID" value="TDT18436.1"/>
    <property type="molecule type" value="Genomic_DNA"/>
</dbReference>
<keyword evidence="5" id="KW-0479">Metal-binding</keyword>
<dbReference type="InterPro" id="IPR023298">
    <property type="entry name" value="ATPase_P-typ_TM_dom_sf"/>
</dbReference>
<feature type="transmembrane region" description="Helical" evidence="14">
    <location>
        <begin position="899"/>
        <end position="918"/>
    </location>
</feature>
<dbReference type="InterPro" id="IPR006068">
    <property type="entry name" value="ATPase_P-typ_cation-transptr_C"/>
</dbReference>
<dbReference type="PANTHER" id="PTHR43294">
    <property type="entry name" value="SODIUM/POTASSIUM-TRANSPORTING ATPASE SUBUNIT ALPHA"/>
    <property type="match status" value="1"/>
</dbReference>
<dbReference type="InterPro" id="IPR018303">
    <property type="entry name" value="ATPase_P-typ_P_site"/>
</dbReference>
<dbReference type="RefSeq" id="WP_133870657.1">
    <property type="nucleotide sequence ID" value="NZ_SOAU01000001.1"/>
</dbReference>
<dbReference type="SFLD" id="SFLDF00027">
    <property type="entry name" value="p-type_atpase"/>
    <property type="match status" value="1"/>
</dbReference>
<dbReference type="GO" id="GO:0005524">
    <property type="term" value="F:ATP binding"/>
    <property type="evidence" value="ECO:0007669"/>
    <property type="project" value="UniProtKB-KW"/>
</dbReference>
<keyword evidence="3" id="KW-1003">Cell membrane</keyword>
<dbReference type="GO" id="GO:0140352">
    <property type="term" value="P:export from cell"/>
    <property type="evidence" value="ECO:0007669"/>
    <property type="project" value="UniProtKB-ARBA"/>
</dbReference>
<evidence type="ECO:0000256" key="5">
    <source>
        <dbReference type="ARBA" id="ARBA00022723"/>
    </source>
</evidence>
<dbReference type="InterPro" id="IPR008250">
    <property type="entry name" value="ATPase_P-typ_transduc_dom_A_sf"/>
</dbReference>
<dbReference type="Gene3D" id="1.20.1110.10">
    <property type="entry name" value="Calcium-transporting ATPase, transmembrane domain"/>
    <property type="match status" value="1"/>
</dbReference>
<dbReference type="Gene3D" id="3.40.1110.10">
    <property type="entry name" value="Calcium-transporting ATPase, cytoplasmic domain N"/>
    <property type="match status" value="1"/>
</dbReference>
<evidence type="ECO:0000256" key="2">
    <source>
        <dbReference type="ARBA" id="ARBA00005675"/>
    </source>
</evidence>
<protein>
    <recommendedName>
        <fullName evidence="12">Probable cation-transporting ATPase F</fullName>
    </recommendedName>
</protein>
<dbReference type="NCBIfam" id="TIGR01494">
    <property type="entry name" value="ATPase_P-type"/>
    <property type="match status" value="2"/>
</dbReference>
<dbReference type="GO" id="GO:0098662">
    <property type="term" value="P:inorganic cation transmembrane transport"/>
    <property type="evidence" value="ECO:0007669"/>
    <property type="project" value="UniProtKB-ARBA"/>
</dbReference>
<evidence type="ECO:0000256" key="14">
    <source>
        <dbReference type="SAM" id="Phobius"/>
    </source>
</evidence>
<feature type="transmembrane region" description="Helical" evidence="14">
    <location>
        <begin position="865"/>
        <end position="887"/>
    </location>
</feature>
<reference evidence="16 17" key="1">
    <citation type="submission" date="2019-03" db="EMBL/GenBank/DDBJ databases">
        <title>Sequencing the genomes of 1000 actinobacteria strains.</title>
        <authorList>
            <person name="Klenk H.-P."/>
        </authorList>
    </citation>
    <scope>NUCLEOTIDE SEQUENCE [LARGE SCALE GENOMIC DNA]</scope>
    <source>
        <strain evidence="16 17">DSM 18936</strain>
    </source>
</reference>